<feature type="transmembrane region" description="Helical" evidence="1">
    <location>
        <begin position="397"/>
        <end position="416"/>
    </location>
</feature>
<evidence type="ECO:0000256" key="1">
    <source>
        <dbReference type="SAM" id="Phobius"/>
    </source>
</evidence>
<proteinExistence type="predicted"/>
<sequence>MKNRVLPALVMSALASAAHADVVQFSVNVPVVQEFYYSGPSPDSYDEYCNYCFYDEYLQTVNNAGIWSRDELSISPTNAPTYIESEGFLSGIWTFNTDVLAQDLTGFTDQEGTQIGSFGLSSSFRVFYGGDIVGQAVTARTDVLVANNLVVGEGGETLDVIGLRAFLPEEDPEHMNSGIMLLFSGGSNWFEDAAGDVPDLTDLERAVVEYEYMEFEDLETDYVRFSEFISGELTSSDQIELRNFGAADGTSEETPLLPTLVSVEDEGGVPTYEFSLEEVSISGNDIVFIDPEIATGYVYEMVGPGEITTIVAPTLAAVNDADGYVVRLPDGTTFTIDPGETVVLSEAVTGFELTGIDPELGILPEDQTTFVIGLGFSGLGTGSAVTQTAIVTDYPAVPLPAGMVLLLSGLGGLGLARLRKRAA</sequence>
<dbReference type="InterPro" id="IPR022472">
    <property type="entry name" value="VPLPA-CTERM"/>
</dbReference>
<evidence type="ECO:0000256" key="2">
    <source>
        <dbReference type="SAM" id="SignalP"/>
    </source>
</evidence>
<dbReference type="RefSeq" id="WP_188476926.1">
    <property type="nucleotide sequence ID" value="NZ_BMFJ01000001.1"/>
</dbReference>
<keyword evidence="2" id="KW-0732">Signal</keyword>
<evidence type="ECO:0008006" key="5">
    <source>
        <dbReference type="Google" id="ProtNLM"/>
    </source>
</evidence>
<reference evidence="4" key="1">
    <citation type="journal article" date="2019" name="Int. J. Syst. Evol. Microbiol.">
        <title>The Global Catalogue of Microorganisms (GCM) 10K type strain sequencing project: providing services to taxonomists for standard genome sequencing and annotation.</title>
        <authorList>
            <consortium name="The Broad Institute Genomics Platform"/>
            <consortium name="The Broad Institute Genome Sequencing Center for Infectious Disease"/>
            <person name="Wu L."/>
            <person name="Ma J."/>
        </authorList>
    </citation>
    <scope>NUCLEOTIDE SEQUENCE [LARGE SCALE GENOMIC DNA]</scope>
    <source>
        <strain evidence="4">CGMCC 1.12664</strain>
    </source>
</reference>
<evidence type="ECO:0000313" key="4">
    <source>
        <dbReference type="Proteomes" id="UP000612855"/>
    </source>
</evidence>
<keyword evidence="1" id="KW-0812">Transmembrane</keyword>
<evidence type="ECO:0000313" key="3">
    <source>
        <dbReference type="EMBL" id="GGE26687.1"/>
    </source>
</evidence>
<keyword evidence="1" id="KW-1133">Transmembrane helix</keyword>
<keyword evidence="4" id="KW-1185">Reference proteome</keyword>
<comment type="caution">
    <text evidence="3">The sequence shown here is derived from an EMBL/GenBank/DDBJ whole genome shotgun (WGS) entry which is preliminary data.</text>
</comment>
<keyword evidence="1" id="KW-0472">Membrane</keyword>
<dbReference type="AlphaFoldDB" id="A0A917A5P7"/>
<dbReference type="Proteomes" id="UP000612855">
    <property type="component" value="Unassembled WGS sequence"/>
</dbReference>
<gene>
    <name evidence="3" type="ORF">GCM10011360_13810</name>
</gene>
<organism evidence="3 4">
    <name type="scientific">Primorskyibacter flagellatus</name>
    <dbReference type="NCBI Taxonomy" id="1387277"/>
    <lineage>
        <taxon>Bacteria</taxon>
        <taxon>Pseudomonadati</taxon>
        <taxon>Pseudomonadota</taxon>
        <taxon>Alphaproteobacteria</taxon>
        <taxon>Rhodobacterales</taxon>
        <taxon>Roseobacteraceae</taxon>
        <taxon>Primorskyibacter</taxon>
    </lineage>
</organism>
<protein>
    <recommendedName>
        <fullName evidence="5">VPLPA-CTERM protein sorting domain-containing protein</fullName>
    </recommendedName>
</protein>
<dbReference type="NCBIfam" id="TIGR03370">
    <property type="entry name" value="VPLPA-CTERM"/>
    <property type="match status" value="1"/>
</dbReference>
<dbReference type="EMBL" id="BMFJ01000001">
    <property type="protein sequence ID" value="GGE26687.1"/>
    <property type="molecule type" value="Genomic_DNA"/>
</dbReference>
<feature type="chain" id="PRO_5037415129" description="VPLPA-CTERM protein sorting domain-containing protein" evidence="2">
    <location>
        <begin position="21"/>
        <end position="423"/>
    </location>
</feature>
<feature type="signal peptide" evidence="2">
    <location>
        <begin position="1"/>
        <end position="20"/>
    </location>
</feature>
<name>A0A917A5P7_9RHOB</name>
<accession>A0A917A5P7</accession>